<dbReference type="EMBL" id="HAED01021342">
    <property type="protein sequence ID" value="SBR08027.1"/>
    <property type="molecule type" value="Transcribed_RNA"/>
</dbReference>
<reference evidence="1" key="2">
    <citation type="submission" date="2016-06" db="EMBL/GenBank/DDBJ databases">
        <title>The genome of a short-lived fish provides insights into sex chromosome evolution and the genetic control of aging.</title>
        <authorList>
            <person name="Reichwald K."/>
            <person name="Felder M."/>
            <person name="Petzold A."/>
            <person name="Koch P."/>
            <person name="Groth M."/>
            <person name="Platzer M."/>
        </authorList>
    </citation>
    <scope>NUCLEOTIDE SEQUENCE</scope>
    <source>
        <tissue evidence="1">Brain</tissue>
    </source>
</reference>
<evidence type="ECO:0000313" key="1">
    <source>
        <dbReference type="EMBL" id="SBR08027.1"/>
    </source>
</evidence>
<gene>
    <name evidence="1" type="primary">Nfu_g_1_014363</name>
</gene>
<feature type="non-terminal residue" evidence="1">
    <location>
        <position position="64"/>
    </location>
</feature>
<sequence>SCSEPHVAGERRGARLASASRVITVGVLLDFWEGEGDSEKAESSRPLCLHKKNLLFREFTETLL</sequence>
<dbReference type="EMBL" id="HAEE01000506">
    <property type="protein sequence ID" value="SBR20522.1"/>
    <property type="molecule type" value="Transcribed_RNA"/>
</dbReference>
<organism evidence="1">
    <name type="scientific">Nothobranchius kuhntae</name>
    <name type="common">Beira killifish</name>
    <dbReference type="NCBI Taxonomy" id="321403"/>
    <lineage>
        <taxon>Eukaryota</taxon>
        <taxon>Metazoa</taxon>
        <taxon>Chordata</taxon>
        <taxon>Craniata</taxon>
        <taxon>Vertebrata</taxon>
        <taxon>Euteleostomi</taxon>
        <taxon>Actinopterygii</taxon>
        <taxon>Neopterygii</taxon>
        <taxon>Teleostei</taxon>
        <taxon>Neoteleostei</taxon>
        <taxon>Acanthomorphata</taxon>
        <taxon>Ovalentaria</taxon>
        <taxon>Atherinomorphae</taxon>
        <taxon>Cyprinodontiformes</taxon>
        <taxon>Nothobranchiidae</taxon>
        <taxon>Nothobranchius</taxon>
    </lineage>
</organism>
<proteinExistence type="predicted"/>
<feature type="non-terminal residue" evidence="1">
    <location>
        <position position="1"/>
    </location>
</feature>
<protein>
    <submittedName>
        <fullName evidence="1">Uncharacterized protein</fullName>
    </submittedName>
</protein>
<name>A0A1A8JDT1_NOTKU</name>
<reference evidence="1" key="1">
    <citation type="submission" date="2016-05" db="EMBL/GenBank/DDBJ databases">
        <authorList>
            <person name="Lavstsen T."/>
            <person name="Jespersen J.S."/>
        </authorList>
    </citation>
    <scope>NUCLEOTIDE SEQUENCE</scope>
    <source>
        <tissue evidence="1">Brain</tissue>
    </source>
</reference>
<dbReference type="AlphaFoldDB" id="A0A1A8JDT1"/>
<accession>A0A1A8JDT1</accession>